<reference evidence="3" key="1">
    <citation type="submission" date="2020-06" db="EMBL/GenBank/DDBJ databases">
        <title>Draft genomic sequence of Geomonas sp. Red330.</title>
        <authorList>
            <person name="Itoh H."/>
            <person name="Zhenxing X."/>
            <person name="Ushijima N."/>
            <person name="Masuda Y."/>
            <person name="Shiratori Y."/>
            <person name="Senoo K."/>
        </authorList>
    </citation>
    <scope>NUCLEOTIDE SEQUENCE [LARGE SCALE GENOMIC DNA]</scope>
    <source>
        <strain evidence="3">Red330</strain>
    </source>
</reference>
<organism evidence="2 3">
    <name type="scientific">Geomonas silvestris</name>
    <dbReference type="NCBI Taxonomy" id="2740184"/>
    <lineage>
        <taxon>Bacteria</taxon>
        <taxon>Pseudomonadati</taxon>
        <taxon>Thermodesulfobacteriota</taxon>
        <taxon>Desulfuromonadia</taxon>
        <taxon>Geobacterales</taxon>
        <taxon>Geobacteraceae</taxon>
        <taxon>Geomonas</taxon>
    </lineage>
</organism>
<feature type="signal peptide" evidence="1">
    <location>
        <begin position="1"/>
        <end position="20"/>
    </location>
</feature>
<keyword evidence="1" id="KW-0732">Signal</keyword>
<dbReference type="EMBL" id="BLXX01000001">
    <property type="protein sequence ID" value="GFO57874.1"/>
    <property type="molecule type" value="Genomic_DNA"/>
</dbReference>
<evidence type="ECO:0000313" key="3">
    <source>
        <dbReference type="Proteomes" id="UP000556026"/>
    </source>
</evidence>
<accession>A0A6V8MD94</accession>
<proteinExistence type="predicted"/>
<keyword evidence="3" id="KW-1185">Reference proteome</keyword>
<comment type="caution">
    <text evidence="2">The sequence shown here is derived from an EMBL/GenBank/DDBJ whole genome shotgun (WGS) entry which is preliminary data.</text>
</comment>
<evidence type="ECO:0000313" key="2">
    <source>
        <dbReference type="EMBL" id="GFO57874.1"/>
    </source>
</evidence>
<feature type="chain" id="PRO_5027634554" description="Transporter" evidence="1">
    <location>
        <begin position="21"/>
        <end position="278"/>
    </location>
</feature>
<dbReference type="AlphaFoldDB" id="A0A6V8MD94"/>
<protein>
    <recommendedName>
        <fullName evidence="4">Transporter</fullName>
    </recommendedName>
</protein>
<sequence length="278" mass="29940">MKKVVMAAMGLLMTATAAQAEHKLLVTDVLEPKQVEMQALYEYSSIEGNLHDPVEGNGKIKSHASEANLSVGIGLLHGLEVTASVPYLFNERTSASFASGAADTEKRDGIGDFALEGKYRLLGGEEAPVTVVTGLGLKFDTAGTRNGGTGSTDVSPFIAASMNLPRHHTPYAIYRANLRSGEANPDTHTLSLGLEKEVNHTFTLDAKIDANFNTATSHVSSNQDFVFELSSYIQVAHNFYVLPNVAYLTATDQTLKVTDTRVTGQDGYRVGASLYYLF</sequence>
<gene>
    <name evidence="2" type="ORF">GMST_01990</name>
</gene>
<evidence type="ECO:0008006" key="4">
    <source>
        <dbReference type="Google" id="ProtNLM"/>
    </source>
</evidence>
<name>A0A6V8MD94_9BACT</name>
<evidence type="ECO:0000256" key="1">
    <source>
        <dbReference type="SAM" id="SignalP"/>
    </source>
</evidence>
<dbReference type="Proteomes" id="UP000556026">
    <property type="component" value="Unassembled WGS sequence"/>
</dbReference>
<dbReference type="RefSeq" id="WP_183352731.1">
    <property type="nucleotide sequence ID" value="NZ_BLXX01000001.1"/>
</dbReference>